<dbReference type="PANTHER" id="PTHR30118:SF15">
    <property type="entry name" value="TRANSCRIPTIONAL REGULATORY PROTEIN"/>
    <property type="match status" value="1"/>
</dbReference>
<name>A0A1J5QN20_9ZZZZ</name>
<dbReference type="InterPro" id="IPR050389">
    <property type="entry name" value="LysR-type_TF"/>
</dbReference>
<feature type="domain" description="HTH lysR-type" evidence="5">
    <location>
        <begin position="8"/>
        <end position="65"/>
    </location>
</feature>
<keyword evidence="3" id="KW-0238">DNA-binding</keyword>
<dbReference type="AlphaFoldDB" id="A0A1J5QN20"/>
<dbReference type="InterPro" id="IPR036388">
    <property type="entry name" value="WH-like_DNA-bd_sf"/>
</dbReference>
<evidence type="ECO:0000256" key="4">
    <source>
        <dbReference type="ARBA" id="ARBA00023163"/>
    </source>
</evidence>
<evidence type="ECO:0000256" key="3">
    <source>
        <dbReference type="ARBA" id="ARBA00023125"/>
    </source>
</evidence>
<comment type="caution">
    <text evidence="6">The sequence shown here is derived from an EMBL/GenBank/DDBJ whole genome shotgun (WGS) entry which is preliminary data.</text>
</comment>
<dbReference type="Pfam" id="PF03466">
    <property type="entry name" value="LysR_substrate"/>
    <property type="match status" value="1"/>
</dbReference>
<organism evidence="6">
    <name type="scientific">mine drainage metagenome</name>
    <dbReference type="NCBI Taxonomy" id="410659"/>
    <lineage>
        <taxon>unclassified sequences</taxon>
        <taxon>metagenomes</taxon>
        <taxon>ecological metagenomes</taxon>
    </lineage>
</organism>
<dbReference type="InterPro" id="IPR036390">
    <property type="entry name" value="WH_DNA-bd_sf"/>
</dbReference>
<accession>A0A1J5QN20</accession>
<protein>
    <submittedName>
        <fullName evidence="6">Nodulation protein D 2</fullName>
    </submittedName>
</protein>
<dbReference type="EMBL" id="MLJW01000936">
    <property type="protein sequence ID" value="OIQ81340.1"/>
    <property type="molecule type" value="Genomic_DNA"/>
</dbReference>
<dbReference type="SUPFAM" id="SSF46785">
    <property type="entry name" value="Winged helix' DNA-binding domain"/>
    <property type="match status" value="1"/>
</dbReference>
<dbReference type="GO" id="GO:0003700">
    <property type="term" value="F:DNA-binding transcription factor activity"/>
    <property type="evidence" value="ECO:0007669"/>
    <property type="project" value="InterPro"/>
</dbReference>
<keyword evidence="2" id="KW-0805">Transcription regulation</keyword>
<dbReference type="InterPro" id="IPR005119">
    <property type="entry name" value="LysR_subst-bd"/>
</dbReference>
<proteinExistence type="inferred from homology"/>
<dbReference type="SUPFAM" id="SSF53850">
    <property type="entry name" value="Periplasmic binding protein-like II"/>
    <property type="match status" value="1"/>
</dbReference>
<evidence type="ECO:0000256" key="1">
    <source>
        <dbReference type="ARBA" id="ARBA00009437"/>
    </source>
</evidence>
<dbReference type="PRINTS" id="PR00039">
    <property type="entry name" value="HTHLYSR"/>
</dbReference>
<evidence type="ECO:0000313" key="6">
    <source>
        <dbReference type="EMBL" id="OIQ81340.1"/>
    </source>
</evidence>
<sequence length="306" mass="33422">MNNPLDSIDLHLIRVLHTLLTESSVSRAAMRLGASQPAVSAALRRLRAVTGDELLVRSGSGMVPTAFGASLLEPCASILREAQRLQAGGQTFDAARSTRLFRIAAADYMDPAFLPALVAGIKREAPSCGVDVVPLSREFDYRKSLAAGEVDVVVGNWLEPPQDLHIAPLLDDEIVCLVAADHPVLRRGLGLEQYQQAEHVAPLPLRAGGEGVIDQHLHHLGLTRHIAVHCGFFNLIPGLVARSLLVLTTGRRFCRRYVEAGLAVRILPCPVPFPLLTYYLLWHARSHHDAAQHWLREQVRLAAQGS</sequence>
<reference evidence="6" key="1">
    <citation type="submission" date="2016-10" db="EMBL/GenBank/DDBJ databases">
        <title>Sequence of Gallionella enrichment culture.</title>
        <authorList>
            <person name="Poehlein A."/>
            <person name="Muehling M."/>
            <person name="Daniel R."/>
        </authorList>
    </citation>
    <scope>NUCLEOTIDE SEQUENCE</scope>
</reference>
<dbReference type="PROSITE" id="PS50931">
    <property type="entry name" value="HTH_LYSR"/>
    <property type="match status" value="1"/>
</dbReference>
<keyword evidence="4" id="KW-0804">Transcription</keyword>
<evidence type="ECO:0000259" key="5">
    <source>
        <dbReference type="PROSITE" id="PS50931"/>
    </source>
</evidence>
<dbReference type="PANTHER" id="PTHR30118">
    <property type="entry name" value="HTH-TYPE TRANSCRIPTIONAL REGULATOR LEUO-RELATED"/>
    <property type="match status" value="1"/>
</dbReference>
<comment type="similarity">
    <text evidence="1">Belongs to the LysR transcriptional regulatory family.</text>
</comment>
<dbReference type="Gene3D" id="3.40.190.10">
    <property type="entry name" value="Periplasmic binding protein-like II"/>
    <property type="match status" value="2"/>
</dbReference>
<dbReference type="Pfam" id="PF00126">
    <property type="entry name" value="HTH_1"/>
    <property type="match status" value="1"/>
</dbReference>
<dbReference type="Gene3D" id="1.10.10.10">
    <property type="entry name" value="Winged helix-like DNA-binding domain superfamily/Winged helix DNA-binding domain"/>
    <property type="match status" value="1"/>
</dbReference>
<gene>
    <name evidence="6" type="primary">nodD2_4</name>
    <name evidence="6" type="ORF">GALL_368910</name>
</gene>
<dbReference type="InterPro" id="IPR000847">
    <property type="entry name" value="LysR_HTH_N"/>
</dbReference>
<dbReference type="GO" id="GO:0003677">
    <property type="term" value="F:DNA binding"/>
    <property type="evidence" value="ECO:0007669"/>
    <property type="project" value="UniProtKB-KW"/>
</dbReference>
<evidence type="ECO:0000256" key="2">
    <source>
        <dbReference type="ARBA" id="ARBA00023015"/>
    </source>
</evidence>